<comment type="caution">
    <text evidence="1">The sequence shown here is derived from an EMBL/GenBank/DDBJ whole genome shotgun (WGS) entry which is preliminary data.</text>
</comment>
<name>A0AAV5JBH0_9ROSI</name>
<keyword evidence="2" id="KW-1185">Reference proteome</keyword>
<organism evidence="1 2">
    <name type="scientific">Rubroshorea leprosula</name>
    <dbReference type="NCBI Taxonomy" id="152421"/>
    <lineage>
        <taxon>Eukaryota</taxon>
        <taxon>Viridiplantae</taxon>
        <taxon>Streptophyta</taxon>
        <taxon>Embryophyta</taxon>
        <taxon>Tracheophyta</taxon>
        <taxon>Spermatophyta</taxon>
        <taxon>Magnoliopsida</taxon>
        <taxon>eudicotyledons</taxon>
        <taxon>Gunneridae</taxon>
        <taxon>Pentapetalae</taxon>
        <taxon>rosids</taxon>
        <taxon>malvids</taxon>
        <taxon>Malvales</taxon>
        <taxon>Dipterocarpaceae</taxon>
        <taxon>Rubroshorea</taxon>
    </lineage>
</organism>
<sequence>MVSECELDKFQALCICGTRLTSARRLPRPRIWVLGRDMGVKDGGVACSAKPEHKKNEFGD</sequence>
<accession>A0AAV5JBH0</accession>
<proteinExistence type="predicted"/>
<dbReference type="AlphaFoldDB" id="A0AAV5JBH0"/>
<reference evidence="1 2" key="1">
    <citation type="journal article" date="2021" name="Commun. Biol.">
        <title>The genome of Shorea leprosula (Dipterocarpaceae) highlights the ecological relevance of drought in aseasonal tropical rainforests.</title>
        <authorList>
            <person name="Ng K.K.S."/>
            <person name="Kobayashi M.J."/>
            <person name="Fawcett J.A."/>
            <person name="Hatakeyama M."/>
            <person name="Paape T."/>
            <person name="Ng C.H."/>
            <person name="Ang C.C."/>
            <person name="Tnah L.H."/>
            <person name="Lee C.T."/>
            <person name="Nishiyama T."/>
            <person name="Sese J."/>
            <person name="O'Brien M.J."/>
            <person name="Copetti D."/>
            <person name="Mohd Noor M.I."/>
            <person name="Ong R.C."/>
            <person name="Putra M."/>
            <person name="Sireger I.Z."/>
            <person name="Indrioko S."/>
            <person name="Kosugi Y."/>
            <person name="Izuno A."/>
            <person name="Isagi Y."/>
            <person name="Lee S.L."/>
            <person name="Shimizu K.K."/>
        </authorList>
    </citation>
    <scope>NUCLEOTIDE SEQUENCE [LARGE SCALE GENOMIC DNA]</scope>
    <source>
        <strain evidence="1">214</strain>
    </source>
</reference>
<dbReference type="Proteomes" id="UP001054252">
    <property type="component" value="Unassembled WGS sequence"/>
</dbReference>
<evidence type="ECO:0000313" key="2">
    <source>
        <dbReference type="Proteomes" id="UP001054252"/>
    </source>
</evidence>
<dbReference type="EMBL" id="BPVZ01000033">
    <property type="protein sequence ID" value="GKV10887.1"/>
    <property type="molecule type" value="Genomic_DNA"/>
</dbReference>
<gene>
    <name evidence="1" type="ORF">SLEP1_g22192</name>
</gene>
<evidence type="ECO:0000313" key="1">
    <source>
        <dbReference type="EMBL" id="GKV10887.1"/>
    </source>
</evidence>
<protein>
    <submittedName>
        <fullName evidence="1">Uncharacterized protein</fullName>
    </submittedName>
</protein>